<dbReference type="SUPFAM" id="SSF101874">
    <property type="entry name" value="YceI-like"/>
    <property type="match status" value="1"/>
</dbReference>
<proteinExistence type="predicted"/>
<dbReference type="AlphaFoldDB" id="A0A2T6KRR3"/>
<dbReference type="Proteomes" id="UP000244523">
    <property type="component" value="Unassembled WGS sequence"/>
</dbReference>
<dbReference type="InterPro" id="IPR036761">
    <property type="entry name" value="TTHA0802/YceI-like_sf"/>
</dbReference>
<dbReference type="PANTHER" id="PTHR34406:SF1">
    <property type="entry name" value="PROTEIN YCEI"/>
    <property type="match status" value="1"/>
</dbReference>
<feature type="domain" description="Lipid/polyisoprenoid-binding YceI-like" evidence="1">
    <location>
        <begin position="1"/>
        <end position="157"/>
    </location>
</feature>
<protein>
    <submittedName>
        <fullName evidence="2">Polyisoprenoid-binding protein YceI</fullName>
    </submittedName>
</protein>
<dbReference type="Pfam" id="PF04264">
    <property type="entry name" value="YceI"/>
    <property type="match status" value="1"/>
</dbReference>
<dbReference type="OrthoDB" id="9811006at2"/>
<gene>
    <name evidence="2" type="ORF">C8N45_101838</name>
</gene>
<dbReference type="InterPro" id="IPR007372">
    <property type="entry name" value="Lipid/polyisoprenoid-bd_YceI"/>
</dbReference>
<sequence length="162" mass="17734">MFTVAHLGYADTLGIFRDVTSSFTYDMDTQELSDVQVSIQSDIMNSFHAGRDRLVKSKDFLNVSAHPQITFVADGGTPTSDTSGQVTGFLTILGQTMTFTLDVQLNKAAVYPFGHKRFVLGLSIDATLDRSTYGMTYGVNNGLVGDTVAVRIETETETMQRD</sequence>
<organism evidence="2 3">
    <name type="scientific">Yoonia sediminilitoris</name>
    <dbReference type="NCBI Taxonomy" id="1286148"/>
    <lineage>
        <taxon>Bacteria</taxon>
        <taxon>Pseudomonadati</taxon>
        <taxon>Pseudomonadota</taxon>
        <taxon>Alphaproteobacteria</taxon>
        <taxon>Rhodobacterales</taxon>
        <taxon>Paracoccaceae</taxon>
        <taxon>Yoonia</taxon>
    </lineage>
</organism>
<evidence type="ECO:0000313" key="3">
    <source>
        <dbReference type="Proteomes" id="UP000244523"/>
    </source>
</evidence>
<accession>A0A2T6KRR3</accession>
<name>A0A2T6KRR3_9RHOB</name>
<evidence type="ECO:0000259" key="1">
    <source>
        <dbReference type="SMART" id="SM00867"/>
    </source>
</evidence>
<dbReference type="PANTHER" id="PTHR34406">
    <property type="entry name" value="PROTEIN YCEI"/>
    <property type="match status" value="1"/>
</dbReference>
<dbReference type="EMBL" id="QBUD01000001">
    <property type="protein sequence ID" value="PUB19243.1"/>
    <property type="molecule type" value="Genomic_DNA"/>
</dbReference>
<dbReference type="SMART" id="SM00867">
    <property type="entry name" value="YceI"/>
    <property type="match status" value="1"/>
</dbReference>
<comment type="caution">
    <text evidence="2">The sequence shown here is derived from an EMBL/GenBank/DDBJ whole genome shotgun (WGS) entry which is preliminary data.</text>
</comment>
<dbReference type="Gene3D" id="2.40.128.110">
    <property type="entry name" value="Lipid/polyisoprenoid-binding, YceI-like"/>
    <property type="match status" value="1"/>
</dbReference>
<keyword evidence="3" id="KW-1185">Reference proteome</keyword>
<reference evidence="2 3" key="1">
    <citation type="submission" date="2018-04" db="EMBL/GenBank/DDBJ databases">
        <title>Genomic Encyclopedia of Archaeal and Bacterial Type Strains, Phase II (KMG-II): from individual species to whole genera.</title>
        <authorList>
            <person name="Goeker M."/>
        </authorList>
    </citation>
    <scope>NUCLEOTIDE SEQUENCE [LARGE SCALE GENOMIC DNA]</scope>
    <source>
        <strain evidence="2 3">DSM 29955</strain>
    </source>
</reference>
<evidence type="ECO:0000313" key="2">
    <source>
        <dbReference type="EMBL" id="PUB19243.1"/>
    </source>
</evidence>